<dbReference type="InterPro" id="IPR046342">
    <property type="entry name" value="CBS_dom_sf"/>
</dbReference>
<evidence type="ECO:0000313" key="5">
    <source>
        <dbReference type="Proteomes" id="UP000662914"/>
    </source>
</evidence>
<dbReference type="KEGG" id="ddz:DSYM_13350"/>
<dbReference type="InterPro" id="IPR005105">
    <property type="entry name" value="GlnD_Uridyltrans_N"/>
</dbReference>
<reference evidence="4" key="1">
    <citation type="journal article" name="DNA Res.">
        <title>The physiological potential of anammox bacteria as revealed by their core genome structure.</title>
        <authorList>
            <person name="Okubo T."/>
            <person name="Toyoda A."/>
            <person name="Fukuhara K."/>
            <person name="Uchiyama I."/>
            <person name="Harigaya Y."/>
            <person name="Kuroiwa M."/>
            <person name="Suzuki T."/>
            <person name="Murakami Y."/>
            <person name="Suwa Y."/>
            <person name="Takami H."/>
        </authorList>
    </citation>
    <scope>NUCLEOTIDE SEQUENCE</scope>
    <source>
        <strain evidence="4">317325-3</strain>
    </source>
</reference>
<dbReference type="Pfam" id="PF03445">
    <property type="entry name" value="DUF294"/>
    <property type="match status" value="1"/>
</dbReference>
<dbReference type="InterPro" id="IPR051257">
    <property type="entry name" value="Diverse_CBS-Domain"/>
</dbReference>
<dbReference type="SMART" id="SM00116">
    <property type="entry name" value="CBS"/>
    <property type="match status" value="2"/>
</dbReference>
<dbReference type="InterPro" id="IPR018821">
    <property type="entry name" value="DUF294_put_nucleoTrafse_sb-bd"/>
</dbReference>
<dbReference type="PANTHER" id="PTHR43080">
    <property type="entry name" value="CBS DOMAIN-CONTAINING PROTEIN CBSX3, MITOCHONDRIAL"/>
    <property type="match status" value="1"/>
</dbReference>
<dbReference type="Gene3D" id="3.10.580.10">
    <property type="entry name" value="CBS-domain"/>
    <property type="match status" value="1"/>
</dbReference>
<proteinExistence type="predicted"/>
<feature type="domain" description="CBS" evidence="3">
    <location>
        <begin position="91"/>
        <end position="148"/>
    </location>
</feature>
<dbReference type="Proteomes" id="UP000662914">
    <property type="component" value="Chromosome"/>
</dbReference>
<gene>
    <name evidence="4" type="ORF">DSYM_13350</name>
</gene>
<evidence type="ECO:0000313" key="4">
    <source>
        <dbReference type="EMBL" id="BBO20636.1"/>
    </source>
</evidence>
<evidence type="ECO:0000259" key="3">
    <source>
        <dbReference type="PROSITE" id="PS51371"/>
    </source>
</evidence>
<evidence type="ECO:0000256" key="2">
    <source>
        <dbReference type="PROSITE-ProRule" id="PRU00703"/>
    </source>
</evidence>
<dbReference type="CDD" id="cd05401">
    <property type="entry name" value="NT_GlnE_GlnD_like"/>
    <property type="match status" value="1"/>
</dbReference>
<dbReference type="PANTHER" id="PTHR43080:SF2">
    <property type="entry name" value="CBS DOMAIN-CONTAINING PROTEIN"/>
    <property type="match status" value="1"/>
</dbReference>
<dbReference type="EMBL" id="AP021857">
    <property type="protein sequence ID" value="BBO20636.1"/>
    <property type="molecule type" value="Genomic_DNA"/>
</dbReference>
<dbReference type="PROSITE" id="PS51371">
    <property type="entry name" value="CBS"/>
    <property type="match status" value="2"/>
</dbReference>
<dbReference type="GO" id="GO:0008773">
    <property type="term" value="F:[protein-PII] uridylyltransferase activity"/>
    <property type="evidence" value="ECO:0007669"/>
    <property type="project" value="InterPro"/>
</dbReference>
<accession>A0A809RWQ5</accession>
<sequence length="485" mass="53835">MEEPLRQLSARNDFQAMYSPLGSLIRRQPLTVPLDASVRQAIKVMDEKRIGSIIVADAGGKLPLGIFTLRDLLHRVALPGCTLDLPIAAVMTAGVITVKPQTTAYQAALIMGRRGLRHLLVVDDAGGLIGIVSQNDLFALQRTGINDVTSNIREARDLAALQGCAKDIRNMAITMLGQGVAADQLTHLISTLNDLLTLRIIELTHDEFELPQVKWCWIALGSEGRYEQTLSTDQDNGIIFEAAGADVDAVRRSLLPFAESVNRKLDACGFPLCKGGIMAGNPEWCMSLEEWRSRFAKWILAPEPKALLNASIFFDFRPLYGDEELSERLRDWLLEATGKASLFLRLMTENALQCQPPLGLIRDFVYDDNKDFPRTLDLKMYGSRPFVDAARIFALANNVAMTGTAQRLRGAAGATNLGADVEAMVDGFYFIQLLRLRRQQALQGNEAGANRVAPDELNELDRLILKEAFKQARKLQDKLRLDYRL</sequence>
<name>A0A809RWQ5_9PROT</name>
<organism evidence="4 5">
    <name type="scientific">Candidatus Desulfobacillus denitrificans</name>
    <dbReference type="NCBI Taxonomy" id="2608985"/>
    <lineage>
        <taxon>Bacteria</taxon>
        <taxon>Pseudomonadati</taxon>
        <taxon>Pseudomonadota</taxon>
        <taxon>Betaproteobacteria</taxon>
        <taxon>Candidatus Desulfobacillus</taxon>
    </lineage>
</organism>
<dbReference type="SUPFAM" id="SSF54631">
    <property type="entry name" value="CBS-domain pair"/>
    <property type="match status" value="1"/>
</dbReference>
<keyword evidence="1 2" id="KW-0129">CBS domain</keyword>
<dbReference type="Pfam" id="PF00571">
    <property type="entry name" value="CBS"/>
    <property type="match status" value="2"/>
</dbReference>
<evidence type="ECO:0000256" key="1">
    <source>
        <dbReference type="ARBA" id="ARBA00023122"/>
    </source>
</evidence>
<dbReference type="AlphaFoldDB" id="A0A809RWQ5"/>
<dbReference type="Pfam" id="PF10335">
    <property type="entry name" value="DUF294_C"/>
    <property type="match status" value="1"/>
</dbReference>
<dbReference type="InterPro" id="IPR000644">
    <property type="entry name" value="CBS_dom"/>
</dbReference>
<feature type="domain" description="CBS" evidence="3">
    <location>
        <begin position="25"/>
        <end position="85"/>
    </location>
</feature>
<protein>
    <recommendedName>
        <fullName evidence="3">CBS domain-containing protein</fullName>
    </recommendedName>
</protein>